<keyword evidence="1 4" id="KW-0805">Transcription regulation</keyword>
<dbReference type="Pfam" id="PF12802">
    <property type="entry name" value="MarR_2"/>
    <property type="match status" value="1"/>
</dbReference>
<dbReference type="Proteomes" id="UP000033070">
    <property type="component" value="Chromosome"/>
</dbReference>
<sequence>MEPENISCTAWRFIHHFGEMGSRWGISRTVGQIYALLYIAPEPLNADDLAHLLTFSRSNVSIGLKELQSWRLLRSEYRAGDRREYFRAPDDVWEIFRTLADERRRREVEPTLTVLRECLLEPATTPQNQHVSNRLQAMYDLISLSNDWFLDIQKLSAEDLTSLMRLGSQAQKLLQAKNRLLSFIRSDEQANDTAP</sequence>
<evidence type="ECO:0000256" key="4">
    <source>
        <dbReference type="PIRNR" id="PIRNR006707"/>
    </source>
</evidence>
<dbReference type="OrthoDB" id="9792628at2"/>
<dbReference type="EMBL" id="AP018738">
    <property type="protein sequence ID" value="BBE50232.1"/>
    <property type="molecule type" value="Genomic_DNA"/>
</dbReference>
<proteinExistence type="inferred from homology"/>
<evidence type="ECO:0000256" key="1">
    <source>
        <dbReference type="ARBA" id="ARBA00023015"/>
    </source>
</evidence>
<organism evidence="6 7">
    <name type="scientific">Ferriphaselus amnicola</name>
    <dbReference type="NCBI Taxonomy" id="1188319"/>
    <lineage>
        <taxon>Bacteria</taxon>
        <taxon>Pseudomonadati</taxon>
        <taxon>Pseudomonadota</taxon>
        <taxon>Betaproteobacteria</taxon>
        <taxon>Nitrosomonadales</taxon>
        <taxon>Gallionellaceae</taxon>
        <taxon>Ferriphaselus</taxon>
    </lineage>
</organism>
<dbReference type="InterPro" id="IPR026282">
    <property type="entry name" value="MJ1563"/>
</dbReference>
<evidence type="ECO:0000313" key="6">
    <source>
        <dbReference type="EMBL" id="BBE50232.1"/>
    </source>
</evidence>
<evidence type="ECO:0000313" key="7">
    <source>
        <dbReference type="Proteomes" id="UP000033070"/>
    </source>
</evidence>
<evidence type="ECO:0000259" key="5">
    <source>
        <dbReference type="Pfam" id="PF12802"/>
    </source>
</evidence>
<dbReference type="InterPro" id="IPR036390">
    <property type="entry name" value="WH_DNA-bd_sf"/>
</dbReference>
<keyword evidence="3 4" id="KW-0804">Transcription</keyword>
<keyword evidence="7" id="KW-1185">Reference proteome</keyword>
<protein>
    <recommendedName>
        <fullName evidence="4">HTH-type transcriptional regulator</fullName>
    </recommendedName>
</protein>
<evidence type="ECO:0000256" key="2">
    <source>
        <dbReference type="ARBA" id="ARBA00023125"/>
    </source>
</evidence>
<evidence type="ECO:0000256" key="3">
    <source>
        <dbReference type="ARBA" id="ARBA00023163"/>
    </source>
</evidence>
<reference evidence="6 7" key="1">
    <citation type="submission" date="2018-06" db="EMBL/GenBank/DDBJ databases">
        <title>OYT1 Genome Sequencing.</title>
        <authorList>
            <person name="Kato S."/>
            <person name="Itoh T."/>
            <person name="Ohkuma M."/>
        </authorList>
    </citation>
    <scope>NUCLEOTIDE SEQUENCE [LARGE SCALE GENOMIC DNA]</scope>
    <source>
        <strain evidence="6 7">OYT1</strain>
    </source>
</reference>
<dbReference type="PANTHER" id="PTHR38465:SF1">
    <property type="entry name" value="HTH-TYPE TRANSCRIPTIONAL REGULATOR MJ1563-RELATED"/>
    <property type="match status" value="1"/>
</dbReference>
<accession>A0A2Z6G9V8</accession>
<name>A0A2Z6G9V8_9PROT</name>
<dbReference type="InterPro" id="IPR000835">
    <property type="entry name" value="HTH_MarR-typ"/>
</dbReference>
<dbReference type="GO" id="GO:0003700">
    <property type="term" value="F:DNA-binding transcription factor activity"/>
    <property type="evidence" value="ECO:0007669"/>
    <property type="project" value="InterPro"/>
</dbReference>
<dbReference type="AlphaFoldDB" id="A0A2Z6G9V8"/>
<feature type="domain" description="HTH marR-type" evidence="5">
    <location>
        <begin position="25"/>
        <end position="84"/>
    </location>
</feature>
<dbReference type="STRING" id="1188319.OYT1_00086"/>
<comment type="similarity">
    <text evidence="4">Belongs to the GbsR family.</text>
</comment>
<dbReference type="GO" id="GO:0003677">
    <property type="term" value="F:DNA binding"/>
    <property type="evidence" value="ECO:0007669"/>
    <property type="project" value="UniProtKB-UniRule"/>
</dbReference>
<dbReference type="PIRSF" id="PIRSF006707">
    <property type="entry name" value="MJ1563"/>
    <property type="match status" value="1"/>
</dbReference>
<dbReference type="InterPro" id="IPR052362">
    <property type="entry name" value="HTH-GbsR_regulator"/>
</dbReference>
<gene>
    <name evidence="6" type="ORF">OYT1_ch0665</name>
</gene>
<dbReference type="RefSeq" id="WP_062625365.1">
    <property type="nucleotide sequence ID" value="NZ_AP018738.1"/>
</dbReference>
<dbReference type="InterPro" id="IPR036388">
    <property type="entry name" value="WH-like_DNA-bd_sf"/>
</dbReference>
<dbReference type="Gene3D" id="1.10.10.10">
    <property type="entry name" value="Winged helix-like DNA-binding domain superfamily/Winged helix DNA-binding domain"/>
    <property type="match status" value="1"/>
</dbReference>
<dbReference type="SUPFAM" id="SSF46785">
    <property type="entry name" value="Winged helix' DNA-binding domain"/>
    <property type="match status" value="1"/>
</dbReference>
<dbReference type="PANTHER" id="PTHR38465">
    <property type="entry name" value="HTH-TYPE TRANSCRIPTIONAL REGULATOR MJ1563-RELATED"/>
    <property type="match status" value="1"/>
</dbReference>
<keyword evidence="2 4" id="KW-0238">DNA-binding</keyword>
<dbReference type="KEGG" id="fam:OYT1_ch0665"/>